<organism evidence="2 3">
    <name type="scientific">Roseimicrobium gellanilyticum</name>
    <dbReference type="NCBI Taxonomy" id="748857"/>
    <lineage>
        <taxon>Bacteria</taxon>
        <taxon>Pseudomonadati</taxon>
        <taxon>Verrucomicrobiota</taxon>
        <taxon>Verrucomicrobiia</taxon>
        <taxon>Verrucomicrobiales</taxon>
        <taxon>Verrucomicrobiaceae</taxon>
        <taxon>Roseimicrobium</taxon>
    </lineage>
</organism>
<evidence type="ECO:0000313" key="2">
    <source>
        <dbReference type="EMBL" id="RBP38109.1"/>
    </source>
</evidence>
<evidence type="ECO:0000313" key="3">
    <source>
        <dbReference type="Proteomes" id="UP000253426"/>
    </source>
</evidence>
<accession>A0A366H8L1</accession>
<proteinExistence type="predicted"/>
<reference evidence="2 3" key="1">
    <citation type="submission" date="2018-06" db="EMBL/GenBank/DDBJ databases">
        <title>Genomic Encyclopedia of Type Strains, Phase IV (KMG-IV): sequencing the most valuable type-strain genomes for metagenomic binning, comparative biology and taxonomic classification.</title>
        <authorList>
            <person name="Goeker M."/>
        </authorList>
    </citation>
    <scope>NUCLEOTIDE SEQUENCE [LARGE SCALE GENOMIC DNA]</scope>
    <source>
        <strain evidence="2 3">DSM 25532</strain>
    </source>
</reference>
<gene>
    <name evidence="2" type="ORF">DES53_112107</name>
</gene>
<name>A0A366H8L1_9BACT</name>
<comment type="caution">
    <text evidence="2">The sequence shown here is derived from an EMBL/GenBank/DDBJ whole genome shotgun (WGS) entry which is preliminary data.</text>
</comment>
<feature type="transmembrane region" description="Helical" evidence="1">
    <location>
        <begin position="77"/>
        <end position="98"/>
    </location>
</feature>
<keyword evidence="1" id="KW-0472">Membrane</keyword>
<evidence type="ECO:0000256" key="1">
    <source>
        <dbReference type="SAM" id="Phobius"/>
    </source>
</evidence>
<sequence>MKKAFGLTLVIASLSAATLYYLFQTKELPARPELPSKPDIANSSSFDELRNHLGQKDRIMDDYLVTSDKIVEHNYGVFKTALVIGLGGTILGLAFMLFGRKR</sequence>
<keyword evidence="3" id="KW-1185">Reference proteome</keyword>
<protein>
    <submittedName>
        <fullName evidence="2">Uncharacterized protein</fullName>
    </submittedName>
</protein>
<keyword evidence="1" id="KW-1133">Transmembrane helix</keyword>
<dbReference type="AlphaFoldDB" id="A0A366H8L1"/>
<dbReference type="EMBL" id="QNRR01000012">
    <property type="protein sequence ID" value="RBP38109.1"/>
    <property type="molecule type" value="Genomic_DNA"/>
</dbReference>
<keyword evidence="1" id="KW-0812">Transmembrane</keyword>
<dbReference type="Proteomes" id="UP000253426">
    <property type="component" value="Unassembled WGS sequence"/>
</dbReference>